<dbReference type="PROSITE" id="PS51257">
    <property type="entry name" value="PROKAR_LIPOPROTEIN"/>
    <property type="match status" value="1"/>
</dbReference>
<dbReference type="Gene3D" id="3.40.190.10">
    <property type="entry name" value="Periplasmic binding protein-like II"/>
    <property type="match status" value="1"/>
</dbReference>
<evidence type="ECO:0000256" key="1">
    <source>
        <dbReference type="ARBA" id="ARBA00004193"/>
    </source>
</evidence>
<name>A0A4R3JVH1_9FIRM</name>
<evidence type="ECO:0000313" key="9">
    <source>
        <dbReference type="Proteomes" id="UP000702954"/>
    </source>
</evidence>
<reference evidence="7 8" key="2">
    <citation type="submission" date="2019-03" db="EMBL/GenBank/DDBJ databases">
        <title>Genomic Encyclopedia of Type Strains, Phase IV (KMG-IV): sequencing the most valuable type-strain genomes for metagenomic binning, comparative biology and taxonomic classification.</title>
        <authorList>
            <person name="Goeker M."/>
        </authorList>
    </citation>
    <scope>NUCLEOTIDE SEQUENCE [LARGE SCALE GENOMIC DNA]</scope>
    <source>
        <strain evidence="7 8">DSM 103426</strain>
    </source>
</reference>
<dbReference type="InterPro" id="IPR030678">
    <property type="entry name" value="Peptide/Ni-bd"/>
</dbReference>
<dbReference type="EMBL" id="SLZV01000001">
    <property type="protein sequence ID" value="TCS70305.1"/>
    <property type="molecule type" value="Genomic_DNA"/>
</dbReference>
<comment type="similarity">
    <text evidence="2">Belongs to the bacterial solute-binding protein 5 family.</text>
</comment>
<dbReference type="Gene3D" id="3.90.76.10">
    <property type="entry name" value="Dipeptide-binding Protein, Domain 1"/>
    <property type="match status" value="1"/>
</dbReference>
<feature type="domain" description="Solute-binding protein family 5" evidence="5">
    <location>
        <begin position="93"/>
        <end position="465"/>
    </location>
</feature>
<dbReference type="GO" id="GO:1904680">
    <property type="term" value="F:peptide transmembrane transporter activity"/>
    <property type="evidence" value="ECO:0007669"/>
    <property type="project" value="TreeGrafter"/>
</dbReference>
<dbReference type="RefSeq" id="WP_016439859.1">
    <property type="nucleotide sequence ID" value="NZ_AP031411.1"/>
</dbReference>
<dbReference type="InterPro" id="IPR023765">
    <property type="entry name" value="SBP_5_CS"/>
</dbReference>
<evidence type="ECO:0000256" key="4">
    <source>
        <dbReference type="SAM" id="SignalP"/>
    </source>
</evidence>
<dbReference type="InterPro" id="IPR000914">
    <property type="entry name" value="SBP_5_dom"/>
</dbReference>
<evidence type="ECO:0000313" key="6">
    <source>
        <dbReference type="EMBL" id="GBU04074.1"/>
    </source>
</evidence>
<dbReference type="AlphaFoldDB" id="A0A4R3JVH1"/>
<dbReference type="PROSITE" id="PS01040">
    <property type="entry name" value="SBP_BACTERIAL_5"/>
    <property type="match status" value="1"/>
</dbReference>
<gene>
    <name evidence="7" type="ORF">EDD74_101155</name>
    <name evidence="6" type="ORF">FAEUMB_06150</name>
</gene>
<dbReference type="Pfam" id="PF00496">
    <property type="entry name" value="SBP_bac_5"/>
    <property type="match status" value="1"/>
</dbReference>
<evidence type="ECO:0000313" key="7">
    <source>
        <dbReference type="EMBL" id="TCS70305.1"/>
    </source>
</evidence>
<dbReference type="EMBL" id="BHEO01000002">
    <property type="protein sequence ID" value="GBU04074.1"/>
    <property type="molecule type" value="Genomic_DNA"/>
</dbReference>
<reference evidence="6 9" key="1">
    <citation type="journal article" date="2018" name="Int. J. Syst. Evol. Microbiol.">
        <title>Draft Genome Sequence of Faecalimonas umbilicata JCM 30896T, an Acetate-Producing Bacterium Isolated from Human Feces.</title>
        <authorList>
            <person name="Sakamoto M."/>
            <person name="Ikeyama N."/>
            <person name="Yuki M."/>
            <person name="Ohkuma M."/>
        </authorList>
    </citation>
    <scope>NUCLEOTIDE SEQUENCE [LARGE SCALE GENOMIC DNA]</scope>
    <source>
        <strain evidence="6 9">EGH7</strain>
    </source>
</reference>
<evidence type="ECO:0000256" key="2">
    <source>
        <dbReference type="ARBA" id="ARBA00005695"/>
    </source>
</evidence>
<dbReference type="CDD" id="cd00995">
    <property type="entry name" value="PBP2_NikA_DppA_OppA_like"/>
    <property type="match status" value="1"/>
</dbReference>
<dbReference type="InterPro" id="IPR039424">
    <property type="entry name" value="SBP_5"/>
</dbReference>
<keyword evidence="9" id="KW-1185">Reference proteome</keyword>
<dbReference type="SUPFAM" id="SSF53850">
    <property type="entry name" value="Periplasmic binding protein-like II"/>
    <property type="match status" value="1"/>
</dbReference>
<dbReference type="GO" id="GO:0015833">
    <property type="term" value="P:peptide transport"/>
    <property type="evidence" value="ECO:0007669"/>
    <property type="project" value="TreeGrafter"/>
</dbReference>
<evidence type="ECO:0000259" key="5">
    <source>
        <dbReference type="Pfam" id="PF00496"/>
    </source>
</evidence>
<evidence type="ECO:0000256" key="3">
    <source>
        <dbReference type="ARBA" id="ARBA00022729"/>
    </source>
</evidence>
<proteinExistence type="inferred from homology"/>
<organism evidence="7 8">
    <name type="scientific">Faecalimonas umbilicata</name>
    <dbReference type="NCBI Taxonomy" id="1912855"/>
    <lineage>
        <taxon>Bacteria</taxon>
        <taxon>Bacillati</taxon>
        <taxon>Bacillota</taxon>
        <taxon>Clostridia</taxon>
        <taxon>Lachnospirales</taxon>
        <taxon>Lachnospiraceae</taxon>
        <taxon>Faecalimonas</taxon>
    </lineage>
</organism>
<accession>A0A4R3JVH1</accession>
<dbReference type="PIRSF" id="PIRSF002741">
    <property type="entry name" value="MppA"/>
    <property type="match status" value="1"/>
</dbReference>
<feature type="signal peptide" evidence="4">
    <location>
        <begin position="1"/>
        <end position="20"/>
    </location>
</feature>
<sequence length="553" mass="61936">MKKKFLSLFLVAALSVSMFAGCGKGEEKKEENAAAKNETKTEYVSKNGNTMVLTLFQNPKTLDIQKTNADYFIPLQIYDRLVDVTVNEAGETEIIPSLAEKWDISEDGLTYTFHLRKGVKFHNGEELKADDVLFTIDKAVNPEEACINAAQYQEVKGYQDRLDGKTDVIEGVKVIDDYTVAITLSAPSASFLANMTGAPASIYNRKAVEEGKDKFGFDPEYTVGTGYMKFKDWTQDQEINLVRNDEYFNTPAKIDGVRYLMNIDASTERMMFENGELDYMGVKADDLEHFKNDEFWKDYLIGYQPPSMDYMIFNQNDTFMADVNVRKAVQAAINRDLINQNFYNGEGTLLNGVLPPAIPGYSEDQTPIKYDVEEAKKLLKEAGHESDVTLTILQNGESTYTHPINEMIQSMLGEAGIKAEIKNMDMTSYWDTIASGEGYSISLGPVTADVPDPGAFFTTFTVENSASNGYNIKDKALSDKIKEANAKLDPKERIAALQALESEIVTEQALYLPIAAEKRTCIISPRLKNFQLGWQGWVCCSTHNVEIDDSYNK</sequence>
<keyword evidence="3 4" id="KW-0732">Signal</keyword>
<dbReference type="Proteomes" id="UP000294613">
    <property type="component" value="Unassembled WGS sequence"/>
</dbReference>
<dbReference type="GO" id="GO:0043190">
    <property type="term" value="C:ATP-binding cassette (ABC) transporter complex"/>
    <property type="evidence" value="ECO:0007669"/>
    <property type="project" value="InterPro"/>
</dbReference>
<dbReference type="PANTHER" id="PTHR30290">
    <property type="entry name" value="PERIPLASMIC BINDING COMPONENT OF ABC TRANSPORTER"/>
    <property type="match status" value="1"/>
</dbReference>
<protein>
    <submittedName>
        <fullName evidence="6">Peptide ABC transporter substrate-binding protein</fullName>
    </submittedName>
    <submittedName>
        <fullName evidence="7">Peptide/nickel transport system substrate-binding protein/oligopeptide transport system substrate-binding protein</fullName>
    </submittedName>
</protein>
<feature type="chain" id="PRO_5038666814" evidence="4">
    <location>
        <begin position="21"/>
        <end position="553"/>
    </location>
</feature>
<dbReference type="GeneID" id="97507955"/>
<dbReference type="Gene3D" id="3.10.105.10">
    <property type="entry name" value="Dipeptide-binding Protein, Domain 3"/>
    <property type="match status" value="1"/>
</dbReference>
<dbReference type="GO" id="GO:0042597">
    <property type="term" value="C:periplasmic space"/>
    <property type="evidence" value="ECO:0007669"/>
    <property type="project" value="UniProtKB-ARBA"/>
</dbReference>
<evidence type="ECO:0000313" key="8">
    <source>
        <dbReference type="Proteomes" id="UP000294613"/>
    </source>
</evidence>
<comment type="caution">
    <text evidence="7">The sequence shown here is derived from an EMBL/GenBank/DDBJ whole genome shotgun (WGS) entry which is preliminary data.</text>
</comment>
<comment type="subcellular location">
    <subcellularLocation>
        <location evidence="1">Cell membrane</location>
        <topology evidence="1">Lipid-anchor</topology>
    </subcellularLocation>
</comment>
<dbReference type="Proteomes" id="UP000702954">
    <property type="component" value="Unassembled WGS sequence"/>
</dbReference>